<evidence type="ECO:0000256" key="4">
    <source>
        <dbReference type="ARBA" id="ARBA00022846"/>
    </source>
</evidence>
<keyword evidence="4 12" id="KW-0282">Flagellum</keyword>
<evidence type="ECO:0000256" key="11">
    <source>
        <dbReference type="SAM" id="MobiDB-lite"/>
    </source>
</evidence>
<comment type="subcellular location">
    <subcellularLocation>
        <location evidence="1">Cytoplasm</location>
        <location evidence="1">Cytoskeleton</location>
        <location evidence="1">Flagellum axoneme</location>
    </subcellularLocation>
</comment>
<dbReference type="eggNOG" id="ENOG502QWST">
    <property type="taxonomic scope" value="Eukaryota"/>
</dbReference>
<proteinExistence type="inferred from homology"/>
<name>C1EHC3_MICCC</name>
<evidence type="ECO:0000313" key="12">
    <source>
        <dbReference type="EMBL" id="ACO67271.1"/>
    </source>
</evidence>
<evidence type="ECO:0000313" key="13">
    <source>
        <dbReference type="Proteomes" id="UP000002009"/>
    </source>
</evidence>
<dbReference type="GeneID" id="8249153"/>
<keyword evidence="6" id="KW-0969">Cilium</keyword>
<evidence type="ECO:0000256" key="5">
    <source>
        <dbReference type="ARBA" id="ARBA00023054"/>
    </source>
</evidence>
<gene>
    <name evidence="12" type="ORF">MICPUN_64174</name>
</gene>
<dbReference type="STRING" id="296587.C1EHC3"/>
<dbReference type="PANTHER" id="PTHR14517">
    <property type="entry name" value="RIB43A-RELATED"/>
    <property type="match status" value="1"/>
</dbReference>
<comment type="similarity">
    <text evidence="2">Belongs to the RIB43A family.</text>
</comment>
<dbReference type="AlphaFoldDB" id="C1EHC3"/>
<dbReference type="InParanoid" id="C1EHC3"/>
<feature type="region of interest" description="Disordered" evidence="11">
    <location>
        <begin position="105"/>
        <end position="126"/>
    </location>
</feature>
<comment type="subunit">
    <text evidence="9">Microtubule inner protein component of sperm flagellar doublet microtubules.</text>
</comment>
<protein>
    <submittedName>
        <fullName evidence="12">Flagellar protofilament ribbon protein</fullName>
    </submittedName>
</protein>
<dbReference type="RefSeq" id="XP_002506013.1">
    <property type="nucleotide sequence ID" value="XM_002505967.1"/>
</dbReference>
<dbReference type="OrthoDB" id="429119at2759"/>
<keyword evidence="7" id="KW-0206">Cytoskeleton</keyword>
<organism evidence="12 13">
    <name type="scientific">Micromonas commoda (strain RCC299 / NOUM17 / CCMP2709)</name>
    <name type="common">Picoplanktonic green alga</name>
    <dbReference type="NCBI Taxonomy" id="296587"/>
    <lineage>
        <taxon>Eukaryota</taxon>
        <taxon>Viridiplantae</taxon>
        <taxon>Chlorophyta</taxon>
        <taxon>Mamiellophyceae</taxon>
        <taxon>Mamiellales</taxon>
        <taxon>Mamiellaceae</taxon>
        <taxon>Micromonas</taxon>
    </lineage>
</organism>
<accession>C1EHC3</accession>
<evidence type="ECO:0000256" key="8">
    <source>
        <dbReference type="ARBA" id="ARBA00023273"/>
    </source>
</evidence>
<evidence type="ECO:0000256" key="7">
    <source>
        <dbReference type="ARBA" id="ARBA00023212"/>
    </source>
</evidence>
<dbReference type="PANTHER" id="PTHR14517:SF6">
    <property type="entry name" value="RE41410P"/>
    <property type="match status" value="1"/>
</dbReference>
<evidence type="ECO:0000256" key="2">
    <source>
        <dbReference type="ARBA" id="ARBA00006875"/>
    </source>
</evidence>
<evidence type="ECO:0000256" key="9">
    <source>
        <dbReference type="ARBA" id="ARBA00046435"/>
    </source>
</evidence>
<dbReference type="KEGG" id="mis:MICPUN_64174"/>
<evidence type="ECO:0000256" key="10">
    <source>
        <dbReference type="SAM" id="Coils"/>
    </source>
</evidence>
<keyword evidence="3" id="KW-0963">Cytoplasm</keyword>
<dbReference type="EMBL" id="CP001332">
    <property type="protein sequence ID" value="ACO67271.1"/>
    <property type="molecule type" value="Genomic_DNA"/>
</dbReference>
<dbReference type="Pfam" id="PF05914">
    <property type="entry name" value="RIB43A"/>
    <property type="match status" value="1"/>
</dbReference>
<evidence type="ECO:0000256" key="6">
    <source>
        <dbReference type="ARBA" id="ARBA00023069"/>
    </source>
</evidence>
<keyword evidence="8" id="KW-0966">Cell projection</keyword>
<dbReference type="Proteomes" id="UP000002009">
    <property type="component" value="Chromosome 14"/>
</dbReference>
<keyword evidence="13" id="KW-1185">Reference proteome</keyword>
<evidence type="ECO:0000256" key="1">
    <source>
        <dbReference type="ARBA" id="ARBA00004611"/>
    </source>
</evidence>
<reference evidence="12 13" key="1">
    <citation type="journal article" date="2009" name="Science">
        <title>Green evolution and dynamic adaptations revealed by genomes of the marine picoeukaryotes Micromonas.</title>
        <authorList>
            <person name="Worden A.Z."/>
            <person name="Lee J.H."/>
            <person name="Mock T."/>
            <person name="Rouze P."/>
            <person name="Simmons M.P."/>
            <person name="Aerts A.L."/>
            <person name="Allen A.E."/>
            <person name="Cuvelier M.L."/>
            <person name="Derelle E."/>
            <person name="Everett M.V."/>
            <person name="Foulon E."/>
            <person name="Grimwood J."/>
            <person name="Gundlach H."/>
            <person name="Henrissat B."/>
            <person name="Napoli C."/>
            <person name="McDonald S.M."/>
            <person name="Parker M.S."/>
            <person name="Rombauts S."/>
            <person name="Salamov A."/>
            <person name="Von Dassow P."/>
            <person name="Badger J.H."/>
            <person name="Coutinho P.M."/>
            <person name="Demir E."/>
            <person name="Dubchak I."/>
            <person name="Gentemann C."/>
            <person name="Eikrem W."/>
            <person name="Gready J.E."/>
            <person name="John U."/>
            <person name="Lanier W."/>
            <person name="Lindquist E.A."/>
            <person name="Lucas S."/>
            <person name="Mayer K.F."/>
            <person name="Moreau H."/>
            <person name="Not F."/>
            <person name="Otillar R."/>
            <person name="Panaud O."/>
            <person name="Pangilinan J."/>
            <person name="Paulsen I."/>
            <person name="Piegu B."/>
            <person name="Poliakov A."/>
            <person name="Robbens S."/>
            <person name="Schmutz J."/>
            <person name="Toulza E."/>
            <person name="Wyss T."/>
            <person name="Zelensky A."/>
            <person name="Zhou K."/>
            <person name="Armbrust E.V."/>
            <person name="Bhattacharya D."/>
            <person name="Goodenough U.W."/>
            <person name="Van de Peer Y."/>
            <person name="Grigoriev I.V."/>
        </authorList>
    </citation>
    <scope>NUCLEOTIDE SEQUENCE [LARGE SCALE GENOMIC DNA]</scope>
    <source>
        <strain evidence="13">RCC299 / NOUM17</strain>
    </source>
</reference>
<feature type="coiled-coil region" evidence="10">
    <location>
        <begin position="160"/>
        <end position="235"/>
    </location>
</feature>
<dbReference type="InterPro" id="IPR008805">
    <property type="entry name" value="RIB43A"/>
</dbReference>
<sequence>MTVIGGAGFSRTKRFDPAERLALIHNAKQRTKGIDVDALNAQVAEKAARKAAEAEHDRRYDQMASFYDKKLVALEQERREIQAELNRNVQSFRAEYQRKELRREYDLSDPSALRSEPPARVGDDDARIGASSLQRFDGEDLAAGERRRTQLAQQASWCERQAAEKKAAQLAAKAADLAHAETVAAQEEYMNKAAAHHEAARAAFERSVAEENARLAELKARRDAEARAIDEHLAAAEATKVESDPMINEDPSAAASAVAPGARVRVDHWKGMNYLQVRSINETVAAQREELEQRRAREAAEEAATANASERVRRALEQRAEQVEAFKREQRMAVLAAQNTQRAEKVERDATARSVLGVNTVEPEYFAQFGTSWR</sequence>
<feature type="coiled-coil region" evidence="10">
    <location>
        <begin position="64"/>
        <end position="102"/>
    </location>
</feature>
<evidence type="ECO:0000256" key="3">
    <source>
        <dbReference type="ARBA" id="ARBA00022490"/>
    </source>
</evidence>
<dbReference type="OMA" id="NLCRAIN"/>
<keyword evidence="5 10" id="KW-0175">Coiled coil</keyword>